<feature type="compositionally biased region" description="Polar residues" evidence="17">
    <location>
        <begin position="475"/>
        <end position="488"/>
    </location>
</feature>
<dbReference type="GO" id="GO:0000209">
    <property type="term" value="P:protein polyubiquitination"/>
    <property type="evidence" value="ECO:0007669"/>
    <property type="project" value="TreeGrafter"/>
</dbReference>
<sequence>MAPTRMKLRVRRRDNAAAGGGGGAPEEEEEEAVRGRRRESSRRKNKATPPAAAAIPEALAAAAAEETSPDSKCPICLDRFDNVAFLDRCLHRFCFPCIQEWSHSKAECPLCKQPFASILHSVRAEDDFKEYTLRPRPAGGGVAATVAMVAAMATVARSSHQMRLTLRRHRAADGGETTTAAARRRGRERGRARRAEDGSAGVWEWYLDSPPLPHRPAAVMDEPVVRPEAPSEERGVIFEGLAGLEGVETPVAPGDRASRRLMTRLAARRRLQREGGTPRRLREREALALRRALYRCGVRVRGVAGATGDSAQQQRDVSADGFRRSPALLNRLRPWLRRELTVLYGAHGSLVEIVQRIITVRLARHGLEDLPAIEDELRPFLLARTEHFLHELASFARSPLGMDSYDLQAVYEPPPAADDLDWISSLSDSSSVIAISEEDEEEAGGAEGAGLAEAAAPNEDGCLSMSGWDDETPGPSYSSATADQSCSLTPPVGSPAPPEAGEKAAEEEECQIVGYKKPIAERTPELVQLSSDTEEERQEAEPHPPEATPVPPEAPPLPLLPTIPPSTSAASREEEPPREPGVGEEAGPRAHSWSESSRNSACTLSPTTPPSAGGGSKRRRETAGWKEKRRKRRVKKRRRGMVYSPNRSLFPAMARRHRRSSGESSSPPSPAPSSSWEVSTLSSSDSSSSSSPLSFSPPPPQTPPPPAGFHGEKPGGKRKYKSRHLDSDTKDPTWRPRRRRRGRDGGDRRRTREERSPSVEIIYEGTVAPGDANLSANKRRRRRRHRTQRSSSPVIITLDSDSSDGGSPPLNLSLLPPLPLMPLARVGGALEAQIGELPVDFLDRRSDGSEVELEGRHRVVRLIPSDGSEHDVDVENVDASAREGIGDRSLGVQGPTEAAGDHRDGTGPGSEEDRPKPEVSDRTPPSAAPSAAMFPPLSFDRCSPESRAQRYRNPCEVSLAPQPSDRWFPQRGPDPPAGRAALDSDTPPEDHVQQGEGVVTPGRDVPPLLRQASPVRSYGRNTPPPLKHKDAGSPACSPLVLVQPPDDKVSAPSFRARQSCAPQSPESGSLCQTSTGSRNQTRSPSDVRSPPHPPLDLHPEGLGAADGPPSVCTSLVLPAEVNHASSPSPPAALSTHRDLHLERPPRLEPHPLPL</sequence>
<dbReference type="FunFam" id="3.30.40.10:FF:000136">
    <property type="entry name" value="E3 ubiquitin-protein ligase Topors"/>
    <property type="match status" value="1"/>
</dbReference>
<feature type="region of interest" description="Disordered" evidence="17">
    <location>
        <begin position="171"/>
        <end position="195"/>
    </location>
</feature>
<evidence type="ECO:0000256" key="4">
    <source>
        <dbReference type="ARBA" id="ARBA00022723"/>
    </source>
</evidence>
<feature type="compositionally biased region" description="Polar residues" evidence="17">
    <location>
        <begin position="593"/>
        <end position="606"/>
    </location>
</feature>
<evidence type="ECO:0000256" key="5">
    <source>
        <dbReference type="ARBA" id="ARBA00022771"/>
    </source>
</evidence>
<feature type="compositionally biased region" description="Pro residues" evidence="17">
    <location>
        <begin position="695"/>
        <end position="707"/>
    </location>
</feature>
<protein>
    <recommendedName>
        <fullName evidence="10">E3 ubiquitin-protein ligase Topors</fullName>
        <ecNumber evidence="2">2.3.2.27</ecNumber>
    </recommendedName>
    <alternativeName>
        <fullName evidence="11">RING-type E3 ubiquitin transferase Topors</fullName>
    </alternativeName>
    <alternativeName>
        <fullName evidence="13">SUMO1-protein E3 ligase Topors</fullName>
    </alternativeName>
    <alternativeName>
        <fullName evidence="12">Topoisomerase I-binding RING finger protein</fullName>
    </alternativeName>
    <alternativeName>
        <fullName evidence="14">Topoisomerase I-binding arginine/serine-rich protein</fullName>
    </alternativeName>
    <alternativeName>
        <fullName evidence="15">Tumor suppressor p53-binding protein 3</fullName>
    </alternativeName>
</protein>
<dbReference type="InterPro" id="IPR058746">
    <property type="entry name" value="Znf_RING-type_Topors"/>
</dbReference>
<dbReference type="InterPro" id="IPR018957">
    <property type="entry name" value="Znf_C3HC4_RING-type"/>
</dbReference>
<dbReference type="EC" id="2.3.2.27" evidence="2"/>
<evidence type="ECO:0000256" key="10">
    <source>
        <dbReference type="ARBA" id="ARBA00071236"/>
    </source>
</evidence>
<feature type="compositionally biased region" description="Low complexity" evidence="17">
    <location>
        <begin position="662"/>
        <end position="694"/>
    </location>
</feature>
<proteinExistence type="predicted"/>
<evidence type="ECO:0000256" key="1">
    <source>
        <dbReference type="ARBA" id="ARBA00000900"/>
    </source>
</evidence>
<feature type="compositionally biased region" description="Basic residues" evidence="17">
    <location>
        <begin position="777"/>
        <end position="788"/>
    </location>
</feature>
<dbReference type="PROSITE" id="PS00518">
    <property type="entry name" value="ZF_RING_1"/>
    <property type="match status" value="1"/>
</dbReference>
<keyword evidence="4" id="KW-0479">Metal-binding</keyword>
<evidence type="ECO:0000256" key="7">
    <source>
        <dbReference type="ARBA" id="ARBA00022833"/>
    </source>
</evidence>
<feature type="region of interest" description="Disordered" evidence="17">
    <location>
        <begin position="862"/>
        <end position="1154"/>
    </location>
</feature>
<dbReference type="GeneID" id="115408838"/>
<feature type="compositionally biased region" description="Basic residues" evidence="17">
    <location>
        <begin position="627"/>
        <end position="640"/>
    </location>
</feature>
<dbReference type="Gene3D" id="3.30.40.10">
    <property type="entry name" value="Zinc/RING finger domain, C3HC4 (zinc finger)"/>
    <property type="match status" value="1"/>
</dbReference>
<evidence type="ECO:0000256" key="17">
    <source>
        <dbReference type="SAM" id="MobiDB-lite"/>
    </source>
</evidence>
<keyword evidence="8" id="KW-0805">Transcription regulation</keyword>
<feature type="region of interest" description="Disordered" evidence="17">
    <location>
        <begin position="1"/>
        <end position="52"/>
    </location>
</feature>
<keyword evidence="20" id="KW-1185">Reference proteome</keyword>
<dbReference type="Pfam" id="PF00097">
    <property type="entry name" value="zf-C3HC4"/>
    <property type="match status" value="1"/>
</dbReference>
<dbReference type="InParanoid" id="A0A672F3V3"/>
<dbReference type="CTD" id="796087"/>
<feature type="compositionally biased region" description="Low complexity" evidence="17">
    <location>
        <begin position="799"/>
        <end position="810"/>
    </location>
</feature>
<dbReference type="SMART" id="SM00184">
    <property type="entry name" value="RING"/>
    <property type="match status" value="1"/>
</dbReference>
<dbReference type="InterPro" id="IPR001841">
    <property type="entry name" value="Znf_RING"/>
</dbReference>
<gene>
    <name evidence="19" type="primary">LOC115408838</name>
</gene>
<dbReference type="InterPro" id="IPR017907">
    <property type="entry name" value="Znf_RING_CS"/>
</dbReference>
<evidence type="ECO:0000256" key="2">
    <source>
        <dbReference type="ARBA" id="ARBA00012483"/>
    </source>
</evidence>
<dbReference type="InterPro" id="IPR013083">
    <property type="entry name" value="Znf_RING/FYVE/PHD"/>
</dbReference>
<dbReference type="Pfam" id="PF26084">
    <property type="entry name" value="PWI_Topors"/>
    <property type="match status" value="1"/>
</dbReference>
<dbReference type="RefSeq" id="XP_029975640.1">
    <property type="nucleotide sequence ID" value="XM_030119780.1"/>
</dbReference>
<feature type="compositionally biased region" description="Basic and acidic residues" evidence="17">
    <location>
        <begin position="743"/>
        <end position="757"/>
    </location>
</feature>
<reference evidence="19" key="3">
    <citation type="submission" date="2025-09" db="UniProtKB">
        <authorList>
            <consortium name="Ensembl"/>
        </authorList>
    </citation>
    <scope>IDENTIFICATION</scope>
</reference>
<comment type="catalytic activity">
    <reaction evidence="1">
        <text>S-ubiquitinyl-[E2 ubiquitin-conjugating enzyme]-L-cysteine + [acceptor protein]-L-lysine = [E2 ubiquitin-conjugating enzyme]-L-cysteine + N(6)-ubiquitinyl-[acceptor protein]-L-lysine.</text>
        <dbReference type="EC" id="2.3.2.27"/>
    </reaction>
</comment>
<feature type="compositionally biased region" description="Basic and acidic residues" evidence="17">
    <location>
        <begin position="723"/>
        <end position="734"/>
    </location>
</feature>
<dbReference type="AlphaFoldDB" id="A0A672F3V3"/>
<reference evidence="19" key="1">
    <citation type="submission" date="2019-06" db="EMBL/GenBank/DDBJ databases">
        <authorList>
            <consortium name="Wellcome Sanger Institute Data Sharing"/>
        </authorList>
    </citation>
    <scope>NUCLEOTIDE SEQUENCE [LARGE SCALE GENOMIC DNA]</scope>
</reference>
<evidence type="ECO:0000256" key="3">
    <source>
        <dbReference type="ARBA" id="ARBA00022679"/>
    </source>
</evidence>
<feature type="compositionally biased region" description="Polar residues" evidence="17">
    <location>
        <begin position="1060"/>
        <end position="1086"/>
    </location>
</feature>
<name>A0A672F3V3_SALFA</name>
<evidence type="ECO:0000313" key="19">
    <source>
        <dbReference type="Ensembl" id="ENSSFAP00005000453.1"/>
    </source>
</evidence>
<keyword evidence="9" id="KW-0804">Transcription</keyword>
<feature type="compositionally biased region" description="Basic residues" evidence="17">
    <location>
        <begin position="1"/>
        <end position="12"/>
    </location>
</feature>
<keyword evidence="7" id="KW-0862">Zinc</keyword>
<feature type="compositionally biased region" description="Pro residues" evidence="17">
    <location>
        <begin position="545"/>
        <end position="564"/>
    </location>
</feature>
<dbReference type="InterPro" id="IPR058745">
    <property type="entry name" value="PWI_Topors"/>
</dbReference>
<dbReference type="CDD" id="cd16574">
    <property type="entry name" value="RING-HC_Topors"/>
    <property type="match status" value="1"/>
</dbReference>
<evidence type="ECO:0000256" key="6">
    <source>
        <dbReference type="ARBA" id="ARBA00022786"/>
    </source>
</evidence>
<evidence type="ECO:0000256" key="15">
    <source>
        <dbReference type="ARBA" id="ARBA00082108"/>
    </source>
</evidence>
<feature type="compositionally biased region" description="Basic residues" evidence="17">
    <location>
        <begin position="35"/>
        <end position="46"/>
    </location>
</feature>
<dbReference type="Proteomes" id="UP000472267">
    <property type="component" value="Chromosome 3"/>
</dbReference>
<evidence type="ECO:0000256" key="16">
    <source>
        <dbReference type="PROSITE-ProRule" id="PRU00175"/>
    </source>
</evidence>
<evidence type="ECO:0000256" key="12">
    <source>
        <dbReference type="ARBA" id="ARBA00076940"/>
    </source>
</evidence>
<feature type="compositionally biased region" description="Low complexity" evidence="17">
    <location>
        <begin position="924"/>
        <end position="938"/>
    </location>
</feature>
<evidence type="ECO:0000256" key="9">
    <source>
        <dbReference type="ARBA" id="ARBA00023163"/>
    </source>
</evidence>
<feature type="region of interest" description="Disordered" evidence="17">
    <location>
        <begin position="459"/>
        <end position="810"/>
    </location>
</feature>
<feature type="domain" description="RING-type" evidence="18">
    <location>
        <begin position="73"/>
        <end position="112"/>
    </location>
</feature>
<dbReference type="SUPFAM" id="SSF57850">
    <property type="entry name" value="RING/U-box"/>
    <property type="match status" value="1"/>
</dbReference>
<evidence type="ECO:0000256" key="8">
    <source>
        <dbReference type="ARBA" id="ARBA00023015"/>
    </source>
</evidence>
<dbReference type="FunCoup" id="A0A672F3V3">
    <property type="interactions" value="452"/>
</dbReference>
<evidence type="ECO:0000259" key="18">
    <source>
        <dbReference type="PROSITE" id="PS50089"/>
    </source>
</evidence>
<feature type="compositionally biased region" description="Basic and acidic residues" evidence="17">
    <location>
        <begin position="899"/>
        <end position="921"/>
    </location>
</feature>
<keyword evidence="5 16" id="KW-0863">Zinc-finger</keyword>
<keyword evidence="6" id="KW-0833">Ubl conjugation pathway</keyword>
<dbReference type="Ensembl" id="ENSSFAT00005000470.1">
    <property type="protein sequence ID" value="ENSSFAP00005000453.1"/>
    <property type="gene ID" value="ENSSFAG00005000332.1"/>
</dbReference>
<dbReference type="GO" id="GO:0008630">
    <property type="term" value="P:intrinsic apoptotic signaling pathway in response to DNA damage"/>
    <property type="evidence" value="ECO:0007669"/>
    <property type="project" value="UniProtKB-ARBA"/>
</dbReference>
<keyword evidence="3" id="KW-0808">Transferase</keyword>
<accession>A0A672F3V3</accession>
<evidence type="ECO:0000256" key="13">
    <source>
        <dbReference type="ARBA" id="ARBA00079040"/>
    </source>
</evidence>
<feature type="compositionally biased region" description="Basic residues" evidence="17">
    <location>
        <begin position="182"/>
        <end position="192"/>
    </location>
</feature>
<organism evidence="19 20">
    <name type="scientific">Salarias fasciatus</name>
    <name type="common">Jewelled blenny</name>
    <name type="synonym">Blennius fasciatus</name>
    <dbReference type="NCBI Taxonomy" id="181472"/>
    <lineage>
        <taxon>Eukaryota</taxon>
        <taxon>Metazoa</taxon>
        <taxon>Chordata</taxon>
        <taxon>Craniata</taxon>
        <taxon>Vertebrata</taxon>
        <taxon>Euteleostomi</taxon>
        <taxon>Actinopterygii</taxon>
        <taxon>Neopterygii</taxon>
        <taxon>Teleostei</taxon>
        <taxon>Neoteleostei</taxon>
        <taxon>Acanthomorphata</taxon>
        <taxon>Ovalentaria</taxon>
        <taxon>Blenniimorphae</taxon>
        <taxon>Blenniiformes</taxon>
        <taxon>Blennioidei</taxon>
        <taxon>Blenniidae</taxon>
        <taxon>Salariinae</taxon>
        <taxon>Salarias</taxon>
    </lineage>
</organism>
<reference evidence="19" key="2">
    <citation type="submission" date="2025-08" db="UniProtKB">
        <authorList>
            <consortium name="Ensembl"/>
        </authorList>
    </citation>
    <scope>IDENTIFICATION</scope>
</reference>
<dbReference type="GO" id="GO:0008270">
    <property type="term" value="F:zinc ion binding"/>
    <property type="evidence" value="ECO:0007669"/>
    <property type="project" value="UniProtKB-KW"/>
</dbReference>
<dbReference type="GO" id="GO:0032391">
    <property type="term" value="C:photoreceptor connecting cilium"/>
    <property type="evidence" value="ECO:0007669"/>
    <property type="project" value="UniProtKB-ARBA"/>
</dbReference>
<dbReference type="PANTHER" id="PTHR46077">
    <property type="entry name" value="E3 UBIQUITIN-PROTEIN LIGASE TOPORS"/>
    <property type="match status" value="1"/>
</dbReference>
<dbReference type="OrthoDB" id="21204at2759"/>
<dbReference type="OMA" id="EVMAPTR"/>
<dbReference type="PANTHER" id="PTHR46077:SF1">
    <property type="entry name" value="TOP1 BINDING ARGININE_SERINE RICH PROTEIN, E3 UBIQUITIN LIGASE"/>
    <property type="match status" value="1"/>
</dbReference>
<dbReference type="PROSITE" id="PS50089">
    <property type="entry name" value="ZF_RING_2"/>
    <property type="match status" value="1"/>
</dbReference>
<dbReference type="GO" id="GO:0006513">
    <property type="term" value="P:protein monoubiquitination"/>
    <property type="evidence" value="ECO:0007669"/>
    <property type="project" value="TreeGrafter"/>
</dbReference>
<feature type="compositionally biased region" description="Basic and acidic residues" evidence="17">
    <location>
        <begin position="1135"/>
        <end position="1154"/>
    </location>
</feature>
<dbReference type="GO" id="GO:0061630">
    <property type="term" value="F:ubiquitin protein ligase activity"/>
    <property type="evidence" value="ECO:0007669"/>
    <property type="project" value="UniProtKB-EC"/>
</dbReference>
<evidence type="ECO:0000256" key="11">
    <source>
        <dbReference type="ARBA" id="ARBA00076856"/>
    </source>
</evidence>
<evidence type="ECO:0000313" key="20">
    <source>
        <dbReference type="Proteomes" id="UP000472267"/>
    </source>
</evidence>
<evidence type="ECO:0000256" key="14">
    <source>
        <dbReference type="ARBA" id="ARBA00079184"/>
    </source>
</evidence>